<evidence type="ECO:0000313" key="1">
    <source>
        <dbReference type="EMBL" id="MST98647.1"/>
    </source>
</evidence>
<dbReference type="InterPro" id="IPR008792">
    <property type="entry name" value="PQQD"/>
</dbReference>
<sequence>MEETEGESVKINTDIVFREEFDGTGILFNPDTGDTYGLNHTAAFIWKSLEAGIGPDGLLAELARHTELPPEAENEVAAFLQELKNKGYLLLDDGR</sequence>
<accession>A0A844G4G4</accession>
<dbReference type="EMBL" id="VUNS01000021">
    <property type="protein sequence ID" value="MST98647.1"/>
    <property type="molecule type" value="Genomic_DNA"/>
</dbReference>
<dbReference type="Pfam" id="PF05402">
    <property type="entry name" value="PqqD"/>
    <property type="match status" value="1"/>
</dbReference>
<organism evidence="1 2">
    <name type="scientific">Victivallis lenta</name>
    <dbReference type="NCBI Taxonomy" id="2606640"/>
    <lineage>
        <taxon>Bacteria</taxon>
        <taxon>Pseudomonadati</taxon>
        <taxon>Lentisphaerota</taxon>
        <taxon>Lentisphaeria</taxon>
        <taxon>Victivallales</taxon>
        <taxon>Victivallaceae</taxon>
        <taxon>Victivallis</taxon>
    </lineage>
</organism>
<gene>
    <name evidence="1" type="ORF">FYJ85_16530</name>
</gene>
<keyword evidence="2" id="KW-1185">Reference proteome</keyword>
<comment type="caution">
    <text evidence="1">The sequence shown here is derived from an EMBL/GenBank/DDBJ whole genome shotgun (WGS) entry which is preliminary data.</text>
</comment>
<dbReference type="InterPro" id="IPR041881">
    <property type="entry name" value="PqqD_sf"/>
</dbReference>
<evidence type="ECO:0000313" key="2">
    <source>
        <dbReference type="Proteomes" id="UP000435649"/>
    </source>
</evidence>
<name>A0A844G4G4_9BACT</name>
<dbReference type="Gene3D" id="1.10.10.1150">
    <property type="entry name" value="Coenzyme PQQ synthesis protein D (PqqD)"/>
    <property type="match status" value="1"/>
</dbReference>
<protein>
    <submittedName>
        <fullName evidence="1">PqqD family peptide modification chaperone</fullName>
    </submittedName>
</protein>
<dbReference type="AlphaFoldDB" id="A0A844G4G4"/>
<proteinExistence type="predicted"/>
<reference evidence="1 2" key="1">
    <citation type="submission" date="2019-08" db="EMBL/GenBank/DDBJ databases">
        <title>In-depth cultivation of the pig gut microbiome towards novel bacterial diversity and tailored functional studies.</title>
        <authorList>
            <person name="Wylensek D."/>
            <person name="Hitch T.C.A."/>
            <person name="Clavel T."/>
        </authorList>
    </citation>
    <scope>NUCLEOTIDE SEQUENCE [LARGE SCALE GENOMIC DNA]</scope>
    <source>
        <strain evidence="1 2">BBE-744-WT-12</strain>
    </source>
</reference>
<dbReference type="Proteomes" id="UP000435649">
    <property type="component" value="Unassembled WGS sequence"/>
</dbReference>